<evidence type="ECO:0000256" key="4">
    <source>
        <dbReference type="ARBA" id="ARBA00023136"/>
    </source>
</evidence>
<name>A0AAV9URB8_9PEZI</name>
<evidence type="ECO:0000256" key="2">
    <source>
        <dbReference type="ARBA" id="ARBA00022692"/>
    </source>
</evidence>
<evidence type="ECO:0000313" key="9">
    <source>
        <dbReference type="EMBL" id="KAK6345854.1"/>
    </source>
</evidence>
<evidence type="ECO:0000256" key="6">
    <source>
        <dbReference type="SAM" id="MobiDB-lite"/>
    </source>
</evidence>
<dbReference type="Proteomes" id="UP001373714">
    <property type="component" value="Unassembled WGS sequence"/>
</dbReference>
<keyword evidence="10" id="KW-1185">Reference proteome</keyword>
<proteinExistence type="inferred from homology"/>
<protein>
    <recommendedName>
        <fullName evidence="8">Rhodopsin domain-containing protein</fullName>
    </recommendedName>
</protein>
<comment type="subcellular location">
    <subcellularLocation>
        <location evidence="1">Membrane</location>
        <topology evidence="1">Multi-pass membrane protein</topology>
    </subcellularLocation>
</comment>
<gene>
    <name evidence="9" type="ORF">TWF730_010197</name>
</gene>
<comment type="caution">
    <text evidence="9">The sequence shown here is derived from an EMBL/GenBank/DDBJ whole genome shotgun (WGS) entry which is preliminary data.</text>
</comment>
<feature type="domain" description="Rhodopsin" evidence="8">
    <location>
        <begin position="96"/>
        <end position="340"/>
    </location>
</feature>
<dbReference type="AlphaFoldDB" id="A0AAV9URB8"/>
<feature type="transmembrane region" description="Helical" evidence="7">
    <location>
        <begin position="107"/>
        <end position="127"/>
    </location>
</feature>
<dbReference type="InterPro" id="IPR052337">
    <property type="entry name" value="SAT4-like"/>
</dbReference>
<feature type="transmembrane region" description="Helical" evidence="7">
    <location>
        <begin position="190"/>
        <end position="211"/>
    </location>
</feature>
<evidence type="ECO:0000259" key="8">
    <source>
        <dbReference type="Pfam" id="PF20684"/>
    </source>
</evidence>
<evidence type="ECO:0000256" key="5">
    <source>
        <dbReference type="ARBA" id="ARBA00038359"/>
    </source>
</evidence>
<sequence>MSNPPRPQSIHLAGSLLGALDLSQSVIVTQSLAPQINGLAYHRSTHFAGIDIMAEKWDAWGPAERPGVYPRQNFALAVVVLTPVVSLAFTVLRLHAKRKSGWGLDDLTIGLAAVLFVAVIYPSWQYIKLWHSGIHIWDINQRRLEPPMDQSYKMLMWFNVCNNFILPLVKASILFLLLKVGGVINSVRKFVYGVFVLNAVACVVVAVFFIFQCPQRSGNKWHERTFGNLRCAGRIVIGRVYIFQVCINIFTDLLIFPIPCYLTWKLQKASLRNRMIVLSLFSLSLAVTGIGAAKIYYTYRDRLYVSSGDDWTYEIIFTINHWENCVAIVVACIPSLRVLILRWLGKEEGSTYAGSGGNPIRITGGNGTPLSPGHTQKSARESFLAKLRPPPKRRGLYDTTIGDQTIDLESCVVKPRFEETIMEDDHDGASCGSKTEINFYRSASVSTTGMSDVIEKPAPTAPKC</sequence>
<comment type="similarity">
    <text evidence="5">Belongs to the SAT4 family.</text>
</comment>
<dbReference type="PANTHER" id="PTHR33048">
    <property type="entry name" value="PTH11-LIKE INTEGRAL MEMBRANE PROTEIN (AFU_ORTHOLOGUE AFUA_5G11245)"/>
    <property type="match status" value="1"/>
</dbReference>
<dbReference type="Pfam" id="PF20684">
    <property type="entry name" value="Fung_rhodopsin"/>
    <property type="match status" value="1"/>
</dbReference>
<dbReference type="EMBL" id="JAVHNS010000008">
    <property type="protein sequence ID" value="KAK6345854.1"/>
    <property type="molecule type" value="Genomic_DNA"/>
</dbReference>
<evidence type="ECO:0000256" key="1">
    <source>
        <dbReference type="ARBA" id="ARBA00004141"/>
    </source>
</evidence>
<organism evidence="9 10">
    <name type="scientific">Orbilia blumenaviensis</name>
    <dbReference type="NCBI Taxonomy" id="1796055"/>
    <lineage>
        <taxon>Eukaryota</taxon>
        <taxon>Fungi</taxon>
        <taxon>Dikarya</taxon>
        <taxon>Ascomycota</taxon>
        <taxon>Pezizomycotina</taxon>
        <taxon>Orbiliomycetes</taxon>
        <taxon>Orbiliales</taxon>
        <taxon>Orbiliaceae</taxon>
        <taxon>Orbilia</taxon>
    </lineage>
</organism>
<evidence type="ECO:0000256" key="3">
    <source>
        <dbReference type="ARBA" id="ARBA00022989"/>
    </source>
</evidence>
<accession>A0AAV9URB8</accession>
<evidence type="ECO:0000256" key="7">
    <source>
        <dbReference type="SAM" id="Phobius"/>
    </source>
</evidence>
<dbReference type="GO" id="GO:0016020">
    <property type="term" value="C:membrane"/>
    <property type="evidence" value="ECO:0007669"/>
    <property type="project" value="UniProtKB-SubCell"/>
</dbReference>
<keyword evidence="4 7" id="KW-0472">Membrane</keyword>
<feature type="region of interest" description="Disordered" evidence="6">
    <location>
        <begin position="355"/>
        <end position="376"/>
    </location>
</feature>
<keyword evidence="3 7" id="KW-1133">Transmembrane helix</keyword>
<evidence type="ECO:0000313" key="10">
    <source>
        <dbReference type="Proteomes" id="UP001373714"/>
    </source>
</evidence>
<feature type="transmembrane region" description="Helical" evidence="7">
    <location>
        <begin position="276"/>
        <end position="299"/>
    </location>
</feature>
<feature type="transmembrane region" description="Helical" evidence="7">
    <location>
        <begin position="241"/>
        <end position="264"/>
    </location>
</feature>
<feature type="transmembrane region" description="Helical" evidence="7">
    <location>
        <begin position="74"/>
        <end position="95"/>
    </location>
</feature>
<reference evidence="9 10" key="1">
    <citation type="submission" date="2019-10" db="EMBL/GenBank/DDBJ databases">
        <authorList>
            <person name="Palmer J.M."/>
        </authorList>
    </citation>
    <scope>NUCLEOTIDE SEQUENCE [LARGE SCALE GENOMIC DNA]</scope>
    <source>
        <strain evidence="9 10">TWF730</strain>
    </source>
</reference>
<feature type="transmembrane region" description="Helical" evidence="7">
    <location>
        <begin position="154"/>
        <end position="178"/>
    </location>
</feature>
<dbReference type="PANTHER" id="PTHR33048:SF158">
    <property type="entry name" value="MEMBRANE PROTEIN PTH11-LIKE, PUTATIVE-RELATED"/>
    <property type="match status" value="1"/>
</dbReference>
<dbReference type="InterPro" id="IPR049326">
    <property type="entry name" value="Rhodopsin_dom_fungi"/>
</dbReference>
<keyword evidence="2 7" id="KW-0812">Transmembrane</keyword>